<reference evidence="1 2" key="1">
    <citation type="submission" date="2020-08" db="EMBL/GenBank/DDBJ databases">
        <authorList>
            <person name="Liu C."/>
            <person name="Sun Q."/>
        </authorList>
    </citation>
    <scope>NUCLEOTIDE SEQUENCE [LARGE SCALE GENOMIC DNA]</scope>
    <source>
        <strain evidence="1 2">NSJ-8</strain>
    </source>
</reference>
<dbReference type="EMBL" id="CP060633">
    <property type="protein sequence ID" value="QNM01285.1"/>
    <property type="molecule type" value="Genomic_DNA"/>
</dbReference>
<proteinExistence type="predicted"/>
<protein>
    <submittedName>
        <fullName evidence="1">Uncharacterized protein</fullName>
    </submittedName>
</protein>
<name>A0A7G9FRV3_9FIRM</name>
<keyword evidence="2" id="KW-1185">Reference proteome</keyword>
<dbReference type="Proteomes" id="UP000515981">
    <property type="component" value="Chromosome"/>
</dbReference>
<organism evidence="1 2">
    <name type="scientific">Simiaoa sunii</name>
    <dbReference type="NCBI Taxonomy" id="2763672"/>
    <lineage>
        <taxon>Bacteria</taxon>
        <taxon>Bacillati</taxon>
        <taxon>Bacillota</taxon>
        <taxon>Clostridia</taxon>
        <taxon>Lachnospirales</taxon>
        <taxon>Lachnospiraceae</taxon>
        <taxon>Simiaoa</taxon>
    </lineage>
</organism>
<dbReference type="KEGG" id="ssun:H9Q77_09075"/>
<sequence length="119" mass="14090">MYKTYDKIDEAEELLISAKTKKRALPADKITGDNIYKALIFFDKLYAQMNEAEKREFLSQLVDNVQIYEERKENGQWLKSIEFKLPNIEKEFALSLDNDTQNETVCLLTMHSCFQDRKR</sequence>
<dbReference type="RefSeq" id="WP_249325274.1">
    <property type="nucleotide sequence ID" value="NZ_CP060633.1"/>
</dbReference>
<dbReference type="AlphaFoldDB" id="A0A7G9FRV3"/>
<evidence type="ECO:0000313" key="1">
    <source>
        <dbReference type="EMBL" id="QNM01285.1"/>
    </source>
</evidence>
<evidence type="ECO:0000313" key="2">
    <source>
        <dbReference type="Proteomes" id="UP000515981"/>
    </source>
</evidence>
<accession>A0A7G9FRV3</accession>
<gene>
    <name evidence="1" type="ORF">H9Q77_09075</name>
</gene>